<dbReference type="PANTHER" id="PTHR22901:SF0">
    <property type="entry name" value="SIALATE O-ACETYLESTERASE"/>
    <property type="match status" value="1"/>
</dbReference>
<dbReference type="InterPro" id="IPR036514">
    <property type="entry name" value="SGNH_hydro_sf"/>
</dbReference>
<keyword evidence="1 5" id="KW-0378">Hydrolase</keyword>
<dbReference type="PANTHER" id="PTHR22901">
    <property type="entry name" value="SIALATE O-ACETYLESTERASE"/>
    <property type="match status" value="1"/>
</dbReference>
<dbReference type="SUPFAM" id="SSF52266">
    <property type="entry name" value="SGNH hydrolase"/>
    <property type="match status" value="1"/>
</dbReference>
<evidence type="ECO:0000256" key="2">
    <source>
        <dbReference type="SAM" id="MobiDB-lite"/>
    </source>
</evidence>
<dbReference type="RefSeq" id="WP_310344013.1">
    <property type="nucleotide sequence ID" value="NZ_JAVDXQ010000002.1"/>
</dbReference>
<feature type="region of interest" description="Disordered" evidence="2">
    <location>
        <begin position="626"/>
        <end position="651"/>
    </location>
</feature>
<dbReference type="InterPro" id="IPR039329">
    <property type="entry name" value="SIAE"/>
</dbReference>
<dbReference type="Proteomes" id="UP001180536">
    <property type="component" value="Unassembled WGS sequence"/>
</dbReference>
<evidence type="ECO:0000313" key="5">
    <source>
        <dbReference type="EMBL" id="MDR7296595.1"/>
    </source>
</evidence>
<dbReference type="EC" id="3.1.1.53" evidence="5"/>
<dbReference type="Gene3D" id="3.40.50.1110">
    <property type="entry name" value="SGNH hydrolase"/>
    <property type="match status" value="2"/>
</dbReference>
<dbReference type="InterPro" id="IPR005181">
    <property type="entry name" value="SASA"/>
</dbReference>
<gene>
    <name evidence="5" type="ORF">J2X16_001934</name>
</gene>
<reference evidence="5 6" key="1">
    <citation type="submission" date="2023-07" db="EMBL/GenBank/DDBJ databases">
        <title>Sorghum-associated microbial communities from plants grown in Nebraska, USA.</title>
        <authorList>
            <person name="Schachtman D."/>
        </authorList>
    </citation>
    <scope>NUCLEOTIDE SEQUENCE [LARGE SCALE GENOMIC DNA]</scope>
    <source>
        <strain evidence="5 6">BE310</strain>
    </source>
</reference>
<dbReference type="Gene3D" id="2.60.40.10">
    <property type="entry name" value="Immunoglobulins"/>
    <property type="match status" value="1"/>
</dbReference>
<sequence>MKKKTSLPLLLALLAATAQAEVRLAEVFGEHMVLQRDRPLRVWGQATPGKTLTVDLGGHTGTARVGADGRWRVQLAPLPAGGPHRLVVTGDKTAVLNDVLIGDVWLLGGQSNMEWPLAQTDTGPQEVASPQNAQLRHLRVPLRASVQPEADIAPAPWVVAEPGRVAEFSAVGYHFARQMQAAQGVPIGLINTAWGGSMLETWMSRDAALRDPDLAPAVRALPADNAAFTAALGQRMLPRIAAWQKGLPLEAVDASGWSAAADIDADWPTLQAPGNWEGQGLADVDGVVWMRKRIELKPAQAAGAAELHLAKVDDCDEVWVNGQKVGGQCGWEQARRYALPAGLLRPGANWIAVRVTDTGGGGGISGEASDLRLDTAAGTVSLVGPWRARVEKLVAAGGPVANNAPALGHNGLVAPLQGLSVRGVLWYQGEENSGRAAAYADGFKRLIQDWRAQFADPALPFFFVQLASWRPMAENRPDGNGWAELRASQAAALALPHTGMATAIDVGDAVDIHPRNKRTVGQRLAALAMHELGLRAAAATGPRLTGHQPKGGEFELRFDTTAGGLRTARAGEPLRGFFLAGADHRWEPAEARIDGDRIVLRSAVVPSPVAARYAWVNNASEANVVGGDGLPLPPLRTDDWPLESASRRYGH</sequence>
<evidence type="ECO:0000259" key="4">
    <source>
        <dbReference type="Pfam" id="PF03629"/>
    </source>
</evidence>
<evidence type="ECO:0000256" key="1">
    <source>
        <dbReference type="ARBA" id="ARBA00022801"/>
    </source>
</evidence>
<protein>
    <submittedName>
        <fullName evidence="5">Sialate O-acetylesterase</fullName>
        <ecNumber evidence="5">3.1.1.53</ecNumber>
    </submittedName>
</protein>
<dbReference type="Pfam" id="PF03629">
    <property type="entry name" value="SASA"/>
    <property type="match status" value="2"/>
</dbReference>
<organism evidence="5 6">
    <name type="scientific">Pelomonas aquatica</name>
    <dbReference type="NCBI Taxonomy" id="431058"/>
    <lineage>
        <taxon>Bacteria</taxon>
        <taxon>Pseudomonadati</taxon>
        <taxon>Pseudomonadota</taxon>
        <taxon>Betaproteobacteria</taxon>
        <taxon>Burkholderiales</taxon>
        <taxon>Sphaerotilaceae</taxon>
        <taxon>Roseateles</taxon>
    </lineage>
</organism>
<name>A0ABU1Z9B5_9BURK</name>
<proteinExistence type="predicted"/>
<keyword evidence="6" id="KW-1185">Reference proteome</keyword>
<feature type="chain" id="PRO_5047297405" evidence="3">
    <location>
        <begin position="21"/>
        <end position="651"/>
    </location>
</feature>
<dbReference type="InterPro" id="IPR013783">
    <property type="entry name" value="Ig-like_fold"/>
</dbReference>
<feature type="domain" description="Sialate O-acetylesterase" evidence="4">
    <location>
        <begin position="103"/>
        <end position="205"/>
    </location>
</feature>
<dbReference type="InterPro" id="IPR008979">
    <property type="entry name" value="Galactose-bd-like_sf"/>
</dbReference>
<dbReference type="EMBL" id="JAVDXQ010000002">
    <property type="protein sequence ID" value="MDR7296595.1"/>
    <property type="molecule type" value="Genomic_DNA"/>
</dbReference>
<keyword evidence="3" id="KW-0732">Signal</keyword>
<feature type="domain" description="Sialate O-acetylesterase" evidence="4">
    <location>
        <begin position="420"/>
        <end position="527"/>
    </location>
</feature>
<dbReference type="SUPFAM" id="SSF49785">
    <property type="entry name" value="Galactose-binding domain-like"/>
    <property type="match status" value="1"/>
</dbReference>
<dbReference type="GO" id="GO:0001681">
    <property type="term" value="F:sialate O-acetylesterase activity"/>
    <property type="evidence" value="ECO:0007669"/>
    <property type="project" value="UniProtKB-EC"/>
</dbReference>
<accession>A0ABU1Z9B5</accession>
<feature type="signal peptide" evidence="3">
    <location>
        <begin position="1"/>
        <end position="20"/>
    </location>
</feature>
<comment type="caution">
    <text evidence="5">The sequence shown here is derived from an EMBL/GenBank/DDBJ whole genome shotgun (WGS) entry which is preliminary data.</text>
</comment>
<evidence type="ECO:0000313" key="6">
    <source>
        <dbReference type="Proteomes" id="UP001180536"/>
    </source>
</evidence>
<evidence type="ECO:0000256" key="3">
    <source>
        <dbReference type="SAM" id="SignalP"/>
    </source>
</evidence>